<evidence type="ECO:0000313" key="5">
    <source>
        <dbReference type="Proteomes" id="UP000003489"/>
    </source>
</evidence>
<proteinExistence type="predicted"/>
<gene>
    <name evidence="4" type="ORF">METSMIALI_01161</name>
</gene>
<dbReference type="PATRIC" id="fig|483214.13.peg.1112"/>
<dbReference type="Pfam" id="PF08797">
    <property type="entry name" value="HIRAN"/>
    <property type="match status" value="1"/>
</dbReference>
<dbReference type="GO" id="GO:0008270">
    <property type="term" value="F:zinc ion binding"/>
    <property type="evidence" value="ECO:0007669"/>
    <property type="project" value="InterPro"/>
</dbReference>
<dbReference type="RefSeq" id="WP_004036086.1">
    <property type="nucleotide sequence ID" value="NZ_DS996911.1"/>
</dbReference>
<feature type="domain" description="HIRAN" evidence="3">
    <location>
        <begin position="2"/>
        <end position="32"/>
    </location>
</feature>
<dbReference type="GeneID" id="71696058"/>
<dbReference type="AlphaFoldDB" id="B9AFL1"/>
<dbReference type="Gene3D" id="3.30.70.2330">
    <property type="match status" value="1"/>
</dbReference>
<keyword evidence="2" id="KW-0378">Hydrolase</keyword>
<sequence length="73" mass="8376">MKLKLVKEPDNSYDKDAIAVYVGSDKVGYVANSSKTNFSKSSMASELKNLPKISYARYLTDYFDYHIAKLKWE</sequence>
<evidence type="ECO:0000256" key="2">
    <source>
        <dbReference type="ARBA" id="ARBA00022801"/>
    </source>
</evidence>
<dbReference type="EMBL" id="ABYW01000010">
    <property type="protein sequence ID" value="EEE42251.1"/>
    <property type="molecule type" value="Genomic_DNA"/>
</dbReference>
<organism evidence="4 5">
    <name type="scientific">Methanobrevibacter smithii DSM 2375</name>
    <dbReference type="NCBI Taxonomy" id="483214"/>
    <lineage>
        <taxon>Archaea</taxon>
        <taxon>Methanobacteriati</taxon>
        <taxon>Methanobacteriota</taxon>
        <taxon>Methanomada group</taxon>
        <taxon>Methanobacteria</taxon>
        <taxon>Methanobacteriales</taxon>
        <taxon>Methanobacteriaceae</taxon>
        <taxon>Methanobrevibacter</taxon>
    </lineage>
</organism>
<name>B9AFL1_METSM</name>
<comment type="caution">
    <text evidence="4">The sequence shown here is derived from an EMBL/GenBank/DDBJ whole genome shotgun (WGS) entry which is preliminary data.</text>
</comment>
<keyword evidence="1" id="KW-0479">Metal-binding</keyword>
<accession>B9AFL1</accession>
<dbReference type="InterPro" id="IPR014905">
    <property type="entry name" value="HIRAN"/>
</dbReference>
<evidence type="ECO:0000259" key="3">
    <source>
        <dbReference type="Pfam" id="PF08797"/>
    </source>
</evidence>
<evidence type="ECO:0000256" key="1">
    <source>
        <dbReference type="ARBA" id="ARBA00022723"/>
    </source>
</evidence>
<evidence type="ECO:0000313" key="4">
    <source>
        <dbReference type="EMBL" id="EEE42251.1"/>
    </source>
</evidence>
<dbReference type="Proteomes" id="UP000003489">
    <property type="component" value="Unassembled WGS sequence"/>
</dbReference>
<protein>
    <recommendedName>
        <fullName evidence="3">HIRAN domain-containing protein</fullName>
    </recommendedName>
</protein>
<dbReference type="GO" id="GO:0016818">
    <property type="term" value="F:hydrolase activity, acting on acid anhydrides, in phosphorus-containing anhydrides"/>
    <property type="evidence" value="ECO:0007669"/>
    <property type="project" value="InterPro"/>
</dbReference>
<reference evidence="4 5" key="2">
    <citation type="submission" date="2008-11" db="EMBL/GenBank/DDBJ databases">
        <title>Draft genome sequence of Methanobrevibacter smithii (DSM 2375).</title>
        <authorList>
            <person name="Sudarsanam P."/>
            <person name="Ley R."/>
            <person name="Guruge J."/>
            <person name="Turnbaugh P.J."/>
            <person name="Mahowald M."/>
            <person name="Liep D."/>
            <person name="Gordon J."/>
        </authorList>
    </citation>
    <scope>NUCLEOTIDE SEQUENCE [LARGE SCALE GENOMIC DNA]</scope>
    <source>
        <strain evidence="4 5">DSM 2375</strain>
    </source>
</reference>
<dbReference type="HOGENOM" id="CLU_2695848_0_0_2"/>
<dbReference type="GO" id="GO:0003676">
    <property type="term" value="F:nucleic acid binding"/>
    <property type="evidence" value="ECO:0007669"/>
    <property type="project" value="InterPro"/>
</dbReference>
<reference evidence="4 5" key="1">
    <citation type="submission" date="2008-10" db="EMBL/GenBank/DDBJ databases">
        <authorList>
            <person name="Fulton L."/>
            <person name="Clifton S."/>
            <person name="Fulton B."/>
            <person name="Xu J."/>
            <person name="Minx P."/>
            <person name="Pepin K.H."/>
            <person name="Johnson M."/>
            <person name="Bhonagiri V."/>
            <person name="Nash W.E."/>
            <person name="Mardis E.R."/>
            <person name="Wilson R.K."/>
        </authorList>
    </citation>
    <scope>NUCLEOTIDE SEQUENCE [LARGE SCALE GENOMIC DNA]</scope>
    <source>
        <strain evidence="4 5">DSM 2375</strain>
    </source>
</reference>